<dbReference type="EMBL" id="GEDG01040791">
    <property type="protein sequence ID" value="JAP06608.1"/>
    <property type="molecule type" value="Transcribed_RNA"/>
</dbReference>
<proteinExistence type="predicted"/>
<sequence>MCAYELSKQRPCPSESQQQLPNMEMVHVYGRKVQQYAPTQSYPRHLHYPRSSPQHLLRQQAPRFLCPFKFRRPFLRLTDLR</sequence>
<organism evidence="1">
    <name type="scientific">Solanum chacoense</name>
    <name type="common">Chaco potato</name>
    <dbReference type="NCBI Taxonomy" id="4108"/>
    <lineage>
        <taxon>Eukaryota</taxon>
        <taxon>Viridiplantae</taxon>
        <taxon>Streptophyta</taxon>
        <taxon>Embryophyta</taxon>
        <taxon>Tracheophyta</taxon>
        <taxon>Spermatophyta</taxon>
        <taxon>Magnoliopsida</taxon>
        <taxon>eudicotyledons</taxon>
        <taxon>Gunneridae</taxon>
        <taxon>Pentapetalae</taxon>
        <taxon>asterids</taxon>
        <taxon>lamiids</taxon>
        <taxon>Solanales</taxon>
        <taxon>Solanaceae</taxon>
        <taxon>Solanoideae</taxon>
        <taxon>Solaneae</taxon>
        <taxon>Solanum</taxon>
    </lineage>
</organism>
<dbReference type="AlphaFoldDB" id="A0A0V0GH45"/>
<protein>
    <submittedName>
        <fullName evidence="1">Putative ovule protein</fullName>
    </submittedName>
</protein>
<evidence type="ECO:0000313" key="1">
    <source>
        <dbReference type="EMBL" id="JAP06608.1"/>
    </source>
</evidence>
<name>A0A0V0GH45_SOLCH</name>
<accession>A0A0V0GH45</accession>
<feature type="non-terminal residue" evidence="1">
    <location>
        <position position="81"/>
    </location>
</feature>
<reference evidence="1" key="1">
    <citation type="submission" date="2015-12" db="EMBL/GenBank/DDBJ databases">
        <title>Gene expression during late stages of embryo sac development: a critical building block for successful pollen-pistil interactions.</title>
        <authorList>
            <person name="Liu Y."/>
            <person name="Joly V."/>
            <person name="Sabar M."/>
            <person name="Matton D.P."/>
        </authorList>
    </citation>
    <scope>NUCLEOTIDE SEQUENCE</scope>
</reference>